<evidence type="ECO:0000313" key="3">
    <source>
        <dbReference type="EMBL" id="NVB76195.1"/>
    </source>
</evidence>
<dbReference type="PANTHER" id="PTHR23416:SF78">
    <property type="entry name" value="LIPOPOLYSACCHARIDE BIOSYNTHESIS O-ACETYL TRANSFERASE WBBJ-RELATED"/>
    <property type="match status" value="1"/>
</dbReference>
<reference evidence="3 7" key="3">
    <citation type="submission" date="2020-04" db="EMBL/GenBank/DDBJ databases">
        <authorList>
            <person name="Pieper L."/>
        </authorList>
    </citation>
    <scope>NUCLEOTIDE SEQUENCE [LARGE SCALE GENOMIC DNA]</scope>
    <source>
        <strain evidence="3 7">B33</strain>
    </source>
</reference>
<evidence type="ECO:0000313" key="6">
    <source>
        <dbReference type="Proteomes" id="UP000470332"/>
    </source>
</evidence>
<dbReference type="Proteomes" id="UP000524321">
    <property type="component" value="Unassembled WGS sequence"/>
</dbReference>
<evidence type="ECO:0008006" key="8">
    <source>
        <dbReference type="Google" id="ProtNLM"/>
    </source>
</evidence>
<dbReference type="EMBL" id="QRMN01000072">
    <property type="protein sequence ID" value="RHJ70535.1"/>
    <property type="molecule type" value="Genomic_DNA"/>
</dbReference>
<reference evidence="1 6" key="2">
    <citation type="journal article" date="2019" name="Nat. Med.">
        <title>A library of human gut bacterial isolates paired with longitudinal multiomics data enables mechanistic microbiome research.</title>
        <authorList>
            <person name="Poyet M."/>
            <person name="Groussin M."/>
            <person name="Gibbons S.M."/>
            <person name="Avila-Pacheco J."/>
            <person name="Jiang X."/>
            <person name="Kearney S.M."/>
            <person name="Perrotta A.R."/>
            <person name="Berdy B."/>
            <person name="Zhao S."/>
            <person name="Lieberman T.D."/>
            <person name="Swanson P.K."/>
            <person name="Smith M."/>
            <person name="Roesemann S."/>
            <person name="Alexander J.E."/>
            <person name="Rich S.A."/>
            <person name="Livny J."/>
            <person name="Vlamakis H."/>
            <person name="Clish C."/>
            <person name="Bullock K."/>
            <person name="Deik A."/>
            <person name="Scott J."/>
            <person name="Pierce K.A."/>
            <person name="Xavier R.J."/>
            <person name="Alm E.J."/>
        </authorList>
    </citation>
    <scope>NUCLEOTIDE SEQUENCE [LARGE SCALE GENOMIC DNA]</scope>
    <source>
        <strain evidence="1 6">BIOML-A9</strain>
    </source>
</reference>
<dbReference type="PANTHER" id="PTHR23416">
    <property type="entry name" value="SIALIC ACID SYNTHASE-RELATED"/>
    <property type="match status" value="1"/>
</dbReference>
<accession>A0A415SEG6</accession>
<dbReference type="Gene3D" id="2.160.10.10">
    <property type="entry name" value="Hexapeptide repeat proteins"/>
    <property type="match status" value="1"/>
</dbReference>
<evidence type="ECO:0000313" key="2">
    <source>
        <dbReference type="EMBL" id="MBV3491003.1"/>
    </source>
</evidence>
<dbReference type="InterPro" id="IPR011004">
    <property type="entry name" value="Trimer_LpxA-like_sf"/>
</dbReference>
<dbReference type="InterPro" id="IPR051159">
    <property type="entry name" value="Hexapeptide_acetyltransf"/>
</dbReference>
<comment type="caution">
    <text evidence="1">The sequence shown here is derived from an EMBL/GenBank/DDBJ whole genome shotgun (WGS) entry which is preliminary data.</text>
</comment>
<dbReference type="RefSeq" id="WP_118327961.1">
    <property type="nucleotide sequence ID" value="NZ_JABWDE010000133.1"/>
</dbReference>
<dbReference type="Proteomes" id="UP000283958">
    <property type="component" value="Unassembled WGS sequence"/>
</dbReference>
<dbReference type="SUPFAM" id="SSF51161">
    <property type="entry name" value="Trimeric LpxA-like enzymes"/>
    <property type="match status" value="1"/>
</dbReference>
<evidence type="ECO:0000313" key="5">
    <source>
        <dbReference type="Proteomes" id="UP000283958"/>
    </source>
</evidence>
<evidence type="ECO:0000313" key="1">
    <source>
        <dbReference type="EMBL" id="KAB3851626.1"/>
    </source>
</evidence>
<reference evidence="3 7" key="4">
    <citation type="submission" date="2020-07" db="EMBL/GenBank/DDBJ databases">
        <title>Bacterial metabolism rescues the inhibition of intestinal drug absorption by food and drug additives.</title>
        <authorList>
            <person name="Zou L."/>
            <person name="Spanogiannopoulos P."/>
            <person name="Chien H.-C."/>
            <person name="Pieper L.M."/>
            <person name="Cai W."/>
            <person name="Khuri N."/>
            <person name="Pottel J."/>
            <person name="Vora B."/>
            <person name="Ni Z."/>
            <person name="Tsakalozou E."/>
            <person name="Zhang W."/>
            <person name="Shoichet B.K."/>
            <person name="Giacomini K.M."/>
            <person name="Turnbaugh P.J."/>
        </authorList>
    </citation>
    <scope>NUCLEOTIDE SEQUENCE [LARGE SCALE GENOMIC DNA]</scope>
    <source>
        <strain evidence="3 7">B33</strain>
    </source>
</reference>
<protein>
    <recommendedName>
        <fullName evidence="8">Acyltransferase</fullName>
    </recommendedName>
</protein>
<dbReference type="EMBL" id="JAHOGA010000123">
    <property type="protein sequence ID" value="MBV3491003.1"/>
    <property type="molecule type" value="Genomic_DNA"/>
</dbReference>
<evidence type="ECO:0000313" key="7">
    <source>
        <dbReference type="Proteomes" id="UP000524321"/>
    </source>
</evidence>
<dbReference type="AlphaFoldDB" id="A0A415SEG6"/>
<organism evidence="1 6">
    <name type="scientific">Phocaeicola vulgatus</name>
    <name type="common">Bacteroides vulgatus</name>
    <dbReference type="NCBI Taxonomy" id="821"/>
    <lineage>
        <taxon>Bacteria</taxon>
        <taxon>Pseudomonadati</taxon>
        <taxon>Bacteroidota</taxon>
        <taxon>Bacteroidia</taxon>
        <taxon>Bacteroidales</taxon>
        <taxon>Bacteroidaceae</taxon>
        <taxon>Phocaeicola</taxon>
    </lineage>
</organism>
<dbReference type="Proteomes" id="UP000470332">
    <property type="component" value="Unassembled WGS sequence"/>
</dbReference>
<name>A0A415SEG6_PHOVU</name>
<reference evidence="2" key="5">
    <citation type="submission" date="2021-06" db="EMBL/GenBank/DDBJ databases">
        <title>Collection of gut derived symbiotic bacterial strains cultured from healthy donors.</title>
        <authorList>
            <person name="Lin H."/>
            <person name="Littmann E."/>
            <person name="Pamer E.G."/>
        </authorList>
    </citation>
    <scope>NUCLEOTIDE SEQUENCE</scope>
    <source>
        <strain evidence="2">MSK.19.85</strain>
    </source>
</reference>
<proteinExistence type="predicted"/>
<sequence length="150" mass="16610">MCEGNNNSVQWKRCGCECYKTKACCDECCGGDIHNIGNGCLLSNNIELHTSDYHSILDIKSTTRINSAKNIHLGDRVWIGLRSIILKGTNLPNNDTIVGAGSIVTGHFNNTNTVITGNPAKIIKSGVIWTHKKSNHRINYIIKVTSWEHF</sequence>
<dbReference type="EMBL" id="WCXA01000127">
    <property type="protein sequence ID" value="KAB3851626.1"/>
    <property type="molecule type" value="Genomic_DNA"/>
</dbReference>
<dbReference type="Proteomes" id="UP000758576">
    <property type="component" value="Unassembled WGS sequence"/>
</dbReference>
<dbReference type="EMBL" id="JABWDJ010000235">
    <property type="protein sequence ID" value="NVB76195.1"/>
    <property type="molecule type" value="Genomic_DNA"/>
</dbReference>
<evidence type="ECO:0000313" key="4">
    <source>
        <dbReference type="EMBL" id="RHJ70535.1"/>
    </source>
</evidence>
<reference evidence="4 5" key="1">
    <citation type="submission" date="2018-08" db="EMBL/GenBank/DDBJ databases">
        <title>A genome reference for cultivated species of the human gut microbiota.</title>
        <authorList>
            <person name="Zou Y."/>
            <person name="Xue W."/>
            <person name="Luo G."/>
        </authorList>
    </citation>
    <scope>NUCLEOTIDE SEQUENCE [LARGE SCALE GENOMIC DNA]</scope>
    <source>
        <strain evidence="4 5">AM09-18</strain>
    </source>
</reference>
<gene>
    <name evidence="4" type="ORF">DW105_19710</name>
    <name evidence="1" type="ORF">GAS37_24115</name>
    <name evidence="3" type="ORF">HUV05_22390</name>
    <name evidence="2" type="ORF">KSX14_20810</name>
</gene>